<evidence type="ECO:0000313" key="2">
    <source>
        <dbReference type="EnsemblMetazoa" id="GBRI025933-PA"/>
    </source>
</evidence>
<dbReference type="AlphaFoldDB" id="A0A1A9WNB3"/>
<reference evidence="2" key="2">
    <citation type="submission" date="2020-05" db="UniProtKB">
        <authorList>
            <consortium name="EnsemblMetazoa"/>
        </authorList>
    </citation>
    <scope>IDENTIFICATION</scope>
    <source>
        <strain evidence="2">IAEA</strain>
    </source>
</reference>
<dbReference type="InterPro" id="IPR007970">
    <property type="entry name" value="DUF733"/>
</dbReference>
<feature type="compositionally biased region" description="Basic and acidic residues" evidence="1">
    <location>
        <begin position="1"/>
        <end position="14"/>
    </location>
</feature>
<dbReference type="Pfam" id="PF05306">
    <property type="entry name" value="DUF733"/>
    <property type="match status" value="1"/>
</dbReference>
<keyword evidence="3" id="KW-1185">Reference proteome</keyword>
<evidence type="ECO:0000256" key="1">
    <source>
        <dbReference type="SAM" id="MobiDB-lite"/>
    </source>
</evidence>
<protein>
    <submittedName>
        <fullName evidence="2">Uncharacterized protein</fullName>
    </submittedName>
</protein>
<reference evidence="3" key="1">
    <citation type="submission" date="2014-03" db="EMBL/GenBank/DDBJ databases">
        <authorList>
            <person name="Aksoy S."/>
            <person name="Warren W."/>
            <person name="Wilson R.K."/>
        </authorList>
    </citation>
    <scope>NUCLEOTIDE SEQUENCE [LARGE SCALE GENOMIC DNA]</scope>
    <source>
        <strain evidence="3">IAEA</strain>
    </source>
</reference>
<organism evidence="2 3">
    <name type="scientific">Glossina brevipalpis</name>
    <dbReference type="NCBI Taxonomy" id="37001"/>
    <lineage>
        <taxon>Eukaryota</taxon>
        <taxon>Metazoa</taxon>
        <taxon>Ecdysozoa</taxon>
        <taxon>Arthropoda</taxon>
        <taxon>Hexapoda</taxon>
        <taxon>Insecta</taxon>
        <taxon>Pterygota</taxon>
        <taxon>Neoptera</taxon>
        <taxon>Endopterygota</taxon>
        <taxon>Diptera</taxon>
        <taxon>Brachycera</taxon>
        <taxon>Muscomorpha</taxon>
        <taxon>Hippoboscoidea</taxon>
        <taxon>Glossinidae</taxon>
        <taxon>Glossina</taxon>
    </lineage>
</organism>
<dbReference type="EnsemblMetazoa" id="GBRI025933-RA">
    <property type="protein sequence ID" value="GBRI025933-PA"/>
    <property type="gene ID" value="GBRI025933"/>
</dbReference>
<dbReference type="Proteomes" id="UP000091820">
    <property type="component" value="Unassembled WGS sequence"/>
</dbReference>
<feature type="region of interest" description="Disordered" evidence="1">
    <location>
        <begin position="168"/>
        <end position="192"/>
    </location>
</feature>
<sequence>MGERKEKQRYERTVIELSQSKRKHSSDSMAPLISSAKSFNYILFLYREELQRRKRNPYNGTIIKLSLTEALVKQTINNIHNCSTNDLQFLYRETVYKNRLKHVLDCYYSKRRKQQRSVVSINKNYKSELISKKGINVAAMAKDIKKIDEVSGVQPTLKRKVRRQLWSELKEKEEGQHDKKFKTDFEESQETR</sequence>
<feature type="region of interest" description="Disordered" evidence="1">
    <location>
        <begin position="1"/>
        <end position="22"/>
    </location>
</feature>
<name>A0A1A9WNB3_9MUSC</name>
<evidence type="ECO:0000313" key="3">
    <source>
        <dbReference type="Proteomes" id="UP000091820"/>
    </source>
</evidence>
<accession>A0A1A9WNB3</accession>
<dbReference type="VEuPathDB" id="VectorBase:GBRI025933"/>
<proteinExistence type="predicted"/>